<comment type="caution">
    <text evidence="3">The sequence shown here is derived from an EMBL/GenBank/DDBJ whole genome shotgun (WGS) entry which is preliminary data.</text>
</comment>
<dbReference type="SUPFAM" id="SSF49785">
    <property type="entry name" value="Galactose-binding domain-like"/>
    <property type="match status" value="2"/>
</dbReference>
<dbReference type="Gene3D" id="2.60.40.1080">
    <property type="match status" value="1"/>
</dbReference>
<dbReference type="EMBL" id="BAAAGE010000003">
    <property type="protein sequence ID" value="GAA0726064.1"/>
    <property type="molecule type" value="Genomic_DNA"/>
</dbReference>
<dbReference type="Pfam" id="PF03422">
    <property type="entry name" value="CBM_6"/>
    <property type="match status" value="2"/>
</dbReference>
<dbReference type="Pfam" id="PF18962">
    <property type="entry name" value="Por_Secre_tail"/>
    <property type="match status" value="1"/>
</dbReference>
<dbReference type="InterPro" id="IPR026444">
    <property type="entry name" value="Secre_tail"/>
</dbReference>
<organism evidence="3 4">
    <name type="scientific">Aquimarina litoralis</name>
    <dbReference type="NCBI Taxonomy" id="584605"/>
    <lineage>
        <taxon>Bacteria</taxon>
        <taxon>Pseudomonadati</taxon>
        <taxon>Bacteroidota</taxon>
        <taxon>Flavobacteriia</taxon>
        <taxon>Flavobacteriales</taxon>
        <taxon>Flavobacteriaceae</taxon>
        <taxon>Aquimarina</taxon>
    </lineage>
</organism>
<dbReference type="SUPFAM" id="SSF56601">
    <property type="entry name" value="beta-lactamase/transpeptidase-like"/>
    <property type="match status" value="1"/>
</dbReference>
<dbReference type="PANTHER" id="PTHR43283:SF7">
    <property type="entry name" value="BETA-LACTAMASE-RELATED DOMAIN-CONTAINING PROTEIN"/>
    <property type="match status" value="1"/>
</dbReference>
<dbReference type="PROSITE" id="PS51175">
    <property type="entry name" value="CBM6"/>
    <property type="match status" value="2"/>
</dbReference>
<dbReference type="Gene3D" id="3.20.20.80">
    <property type="entry name" value="Glycosidases"/>
    <property type="match status" value="1"/>
</dbReference>
<evidence type="ECO:0000256" key="1">
    <source>
        <dbReference type="ARBA" id="ARBA00022729"/>
    </source>
</evidence>
<dbReference type="InterPro" id="IPR005084">
    <property type="entry name" value="CBM6"/>
</dbReference>
<feature type="domain" description="CBM6" evidence="2">
    <location>
        <begin position="1112"/>
        <end position="1247"/>
    </location>
</feature>
<dbReference type="CDD" id="cd04084">
    <property type="entry name" value="CBM6_xylanase-like"/>
    <property type="match status" value="2"/>
</dbReference>
<name>A0ABN1J1N4_9FLAO</name>
<dbReference type="InterPro" id="IPR032260">
    <property type="entry name" value="DUF5060"/>
</dbReference>
<dbReference type="InterPro" id="IPR013783">
    <property type="entry name" value="Ig-like_fold"/>
</dbReference>
<dbReference type="InterPro" id="IPR003343">
    <property type="entry name" value="Big_2"/>
</dbReference>
<dbReference type="Gene3D" id="2.60.120.260">
    <property type="entry name" value="Galactose-binding domain-like"/>
    <property type="match status" value="2"/>
</dbReference>
<dbReference type="Pfam" id="PF02368">
    <property type="entry name" value="Big_2"/>
    <property type="match status" value="1"/>
</dbReference>
<evidence type="ECO:0000313" key="3">
    <source>
        <dbReference type="EMBL" id="GAA0726064.1"/>
    </source>
</evidence>
<dbReference type="SUPFAM" id="SSF49373">
    <property type="entry name" value="Invasin/intimin cell-adhesion fragments"/>
    <property type="match status" value="1"/>
</dbReference>
<gene>
    <name evidence="3" type="ORF">GCM10009430_32630</name>
</gene>
<accession>A0ABN1J1N4</accession>
<feature type="domain" description="CBM6" evidence="2">
    <location>
        <begin position="978"/>
        <end position="1112"/>
    </location>
</feature>
<dbReference type="Pfam" id="PF16586">
    <property type="entry name" value="DUF5060"/>
    <property type="match status" value="1"/>
</dbReference>
<dbReference type="PANTHER" id="PTHR43283">
    <property type="entry name" value="BETA-LACTAMASE-RELATED"/>
    <property type="match status" value="1"/>
</dbReference>
<reference evidence="3 4" key="1">
    <citation type="journal article" date="2019" name="Int. J. Syst. Evol. Microbiol.">
        <title>The Global Catalogue of Microorganisms (GCM) 10K type strain sequencing project: providing services to taxonomists for standard genome sequencing and annotation.</title>
        <authorList>
            <consortium name="The Broad Institute Genomics Platform"/>
            <consortium name="The Broad Institute Genome Sequencing Center for Infectious Disease"/>
            <person name="Wu L."/>
            <person name="Ma J."/>
        </authorList>
    </citation>
    <scope>NUCLEOTIDE SEQUENCE [LARGE SCALE GENOMIC DNA]</scope>
    <source>
        <strain evidence="3 4">JCM 15974</strain>
    </source>
</reference>
<dbReference type="InterPro" id="IPR012338">
    <property type="entry name" value="Beta-lactam/transpept-like"/>
</dbReference>
<dbReference type="InterPro" id="IPR008979">
    <property type="entry name" value="Galactose-bd-like_sf"/>
</dbReference>
<keyword evidence="4" id="KW-1185">Reference proteome</keyword>
<dbReference type="SMART" id="SM00635">
    <property type="entry name" value="BID_2"/>
    <property type="match status" value="1"/>
</dbReference>
<dbReference type="SMART" id="SM00606">
    <property type="entry name" value="CBD_IV"/>
    <property type="match status" value="2"/>
</dbReference>
<dbReference type="InterPro" id="IPR008964">
    <property type="entry name" value="Invasin/intimin_cell_adhesion"/>
</dbReference>
<evidence type="ECO:0000313" key="4">
    <source>
        <dbReference type="Proteomes" id="UP001501758"/>
    </source>
</evidence>
<dbReference type="InterPro" id="IPR006584">
    <property type="entry name" value="Cellulose-bd_IV"/>
</dbReference>
<dbReference type="RefSeq" id="WP_343913334.1">
    <property type="nucleotide sequence ID" value="NZ_BAAAGE010000003.1"/>
</dbReference>
<dbReference type="NCBIfam" id="TIGR04183">
    <property type="entry name" value="Por_Secre_tail"/>
    <property type="match status" value="1"/>
</dbReference>
<dbReference type="Proteomes" id="UP001501758">
    <property type="component" value="Unassembled WGS sequence"/>
</dbReference>
<sequence length="1346" mass="151851">MFYAKKFTILITYLIFYFISIPIILAQTFPGQSWETASPNSVGVDQSKLNANMQSIPKKGNVVVIKDGKLIYSSGSINKKIKTYSIGKSITSLIFARAMQMGRVNLEQNVPNSNNPTNPLATYKQFLSMTSDYGLSPHQPGQNYAYNNNAVDFYGSVLRNQVFNNISRKESINLALFNFIGNQDGVGFNGIMSGWGGGWDLSARDLARIGWLVKSNGTWNGEQIISKSFVDDLYTSKIPNNLSANLSQGPNTQWNQIDITNILKGNYSYGWWLAKNRFNEVNEDVINASGWRGNKVFVFKNHNIVIAVTNNTTDNPADHLYINAVLNALTDSNENVSATIAGEKRKFHKITLTWNGPNTNEKKETFADYRLNVTFKSPSNKTYVVPGYFAADGNAKNTSSSTGNKWRCHFLPQETGTYQYTVSFKKGKNIAASLDPNAGSPTSFHGNSGTFQINNTNKNGKDFRSKGKLSYANQHFLKWNNGEYFLKFGANSPEVFLEYNDFDGTPSDRTYDAHRNDWNNSDGSWKNGKGKNILGVVNYLSNQDINSNYFLTMNAYGDGKNAFPWTGKDNFYNYDVSKLDQWQFVFDHMMKKGLMVHFQLTERENQNYFEFAEGGDFAISRKIYYRELVARFGYLNAITWDIGEENGWKFNNQRGKPNTTAQRKSFADYLKKIIPYNDHIVIHNYPPIDIFTPLLGNSSYSGIAYQDDVDEKNGHDKVLSWINKSKQAGRKWVVSYDEPYTKELVNKNAFRKDAIWASITAGAAGVEFYMGGGFDLRVQNYREYSDYWKYLRNAKLFFKNNNIKYNLFKASDNIVSRGWCLSKNNNEYILYLKSGGSSEINLPSGEFSIKWYDPREGGNLKNGSKRSVTGGNRVSIGTAPNNTNNDWVIYIKKTDSDNVSVSGVDILRTNLTIDEGNVFNIDYRVIPTNASNQQVTWVIGNDNIVKINSDFTFTALKEGSTNIQVKTLDGNFIDTIRVNVEANESISRDAYEKIEAESTDQYSGIQVGSNVIGYFSGGDWIKYNNVDFGDQSPKGFETFISSNNTNRTFEIRIDNVNGPILGVFNVNRTGGFPIYQVQSTAINSNITGVHDIYLRGVGTSPGIANIDWFKFKREETSNINAFSRIQFENATDSKGVTIGSNAVSYFDSGDWIKFSNLNFSQADVSSIKVKLACALSNRRISLRANASNGPEILKFNVPNTNNWSRYQVFEIPIPIDKAQILKGLKDIYFVGIENKQGIANLDWFNFVTSSRNMSFMSAENLKGKPVKIYPNPVLDKLIIELDTNTLNENYVQIFNLNGMEITNFSVKRMKKSTESNYSEILIDLTKLNSGAYLLKVGNFTKQFIKR</sequence>
<dbReference type="Gene3D" id="3.40.710.10">
    <property type="entry name" value="DD-peptidase/beta-lactamase superfamily"/>
    <property type="match status" value="1"/>
</dbReference>
<keyword evidence="1" id="KW-0732">Signal</keyword>
<protein>
    <recommendedName>
        <fullName evidence="2">CBM6 domain-containing protein</fullName>
    </recommendedName>
</protein>
<evidence type="ECO:0000259" key="2">
    <source>
        <dbReference type="PROSITE" id="PS51175"/>
    </source>
</evidence>
<dbReference type="InterPro" id="IPR050789">
    <property type="entry name" value="Diverse_Enzym_Activities"/>
</dbReference>
<proteinExistence type="predicted"/>
<dbReference type="Gene3D" id="2.60.40.10">
    <property type="entry name" value="Immunoglobulins"/>
    <property type="match status" value="1"/>
</dbReference>